<accession>A0AB73IPB7</accession>
<dbReference type="Proteomes" id="UP001229486">
    <property type="component" value="Unassembled WGS sequence"/>
</dbReference>
<dbReference type="AlphaFoldDB" id="A0AB73IPB7"/>
<evidence type="ECO:0000313" key="1">
    <source>
        <dbReference type="EMBL" id="MDP9651843.1"/>
    </source>
</evidence>
<reference evidence="1" key="1">
    <citation type="submission" date="2023-07" db="EMBL/GenBank/DDBJ databases">
        <title>Sorghum-associated microbial communities from plants grown in Nebraska, USA.</title>
        <authorList>
            <person name="Schachtman D."/>
        </authorList>
    </citation>
    <scope>NUCLEOTIDE SEQUENCE</scope>
    <source>
        <strain evidence="1">DS1061</strain>
    </source>
</reference>
<proteinExistence type="predicted"/>
<dbReference type="RefSeq" id="WP_392396368.1">
    <property type="nucleotide sequence ID" value="NZ_JAURTK010000034.1"/>
</dbReference>
<protein>
    <submittedName>
        <fullName evidence="1">Uncharacterized protein</fullName>
    </submittedName>
</protein>
<dbReference type="EMBL" id="JAURTK010000034">
    <property type="protein sequence ID" value="MDP9651843.1"/>
    <property type="molecule type" value="Genomic_DNA"/>
</dbReference>
<evidence type="ECO:0000313" key="2">
    <source>
        <dbReference type="Proteomes" id="UP001229486"/>
    </source>
</evidence>
<name>A0AB73IPB7_9BURK</name>
<sequence length="98" mass="10875">MGDSPHRGSLMVMKHGTVTRLAVAAIASGEDRRRLCSAAFLDGDRRQRWQDRQQSMTLFEINVKNERVDFEFVSADIGSTRKSYAEFFMGTAGLSGGS</sequence>
<organism evidence="1 2">
    <name type="scientific">Paraburkholderia caledonica</name>
    <dbReference type="NCBI Taxonomy" id="134536"/>
    <lineage>
        <taxon>Bacteria</taxon>
        <taxon>Pseudomonadati</taxon>
        <taxon>Pseudomonadota</taxon>
        <taxon>Betaproteobacteria</taxon>
        <taxon>Burkholderiales</taxon>
        <taxon>Burkholderiaceae</taxon>
        <taxon>Paraburkholderia</taxon>
    </lineage>
</organism>
<comment type="caution">
    <text evidence="1">The sequence shown here is derived from an EMBL/GenBank/DDBJ whole genome shotgun (WGS) entry which is preliminary data.</text>
</comment>
<gene>
    <name evidence="1" type="ORF">J2793_007318</name>
</gene>